<dbReference type="Proteomes" id="UP000507470">
    <property type="component" value="Unassembled WGS sequence"/>
</dbReference>
<sequence>MSSPSDLLPKVSLTDGDIVRIAETVKQLLKDDIEKTVERVVNEKQIHLIDRINDIEEKQCNLESTLTIKTNQLNELHDLTKTRDEIAFQARAYVRNHRLKATWVVDGKIMVIGKDNNKHAVTRMYDLNDHVFQSDNFTEINELEDNQESEMQYASNGHDRVSEQPASHVPV</sequence>
<keyword evidence="3" id="KW-1185">Reference proteome</keyword>
<dbReference type="OrthoDB" id="6062651at2759"/>
<evidence type="ECO:0000313" key="2">
    <source>
        <dbReference type="EMBL" id="CAC5371347.1"/>
    </source>
</evidence>
<protein>
    <submittedName>
        <fullName evidence="2">Uncharacterized protein</fullName>
    </submittedName>
</protein>
<evidence type="ECO:0000313" key="3">
    <source>
        <dbReference type="Proteomes" id="UP000507470"/>
    </source>
</evidence>
<dbReference type="EMBL" id="CACVKT020001754">
    <property type="protein sequence ID" value="CAC5371347.1"/>
    <property type="molecule type" value="Genomic_DNA"/>
</dbReference>
<reference evidence="2 3" key="1">
    <citation type="submission" date="2020-06" db="EMBL/GenBank/DDBJ databases">
        <authorList>
            <person name="Li R."/>
            <person name="Bekaert M."/>
        </authorList>
    </citation>
    <scope>NUCLEOTIDE SEQUENCE [LARGE SCALE GENOMIC DNA]</scope>
    <source>
        <strain evidence="3">wild</strain>
    </source>
</reference>
<accession>A0A6J8AP84</accession>
<dbReference type="AlphaFoldDB" id="A0A6J8AP84"/>
<feature type="region of interest" description="Disordered" evidence="1">
    <location>
        <begin position="147"/>
        <end position="171"/>
    </location>
</feature>
<proteinExistence type="predicted"/>
<name>A0A6J8AP84_MYTCO</name>
<evidence type="ECO:0000256" key="1">
    <source>
        <dbReference type="SAM" id="MobiDB-lite"/>
    </source>
</evidence>
<organism evidence="2 3">
    <name type="scientific">Mytilus coruscus</name>
    <name type="common">Sea mussel</name>
    <dbReference type="NCBI Taxonomy" id="42192"/>
    <lineage>
        <taxon>Eukaryota</taxon>
        <taxon>Metazoa</taxon>
        <taxon>Spiralia</taxon>
        <taxon>Lophotrochozoa</taxon>
        <taxon>Mollusca</taxon>
        <taxon>Bivalvia</taxon>
        <taxon>Autobranchia</taxon>
        <taxon>Pteriomorphia</taxon>
        <taxon>Mytilida</taxon>
        <taxon>Mytiloidea</taxon>
        <taxon>Mytilidae</taxon>
        <taxon>Mytilinae</taxon>
        <taxon>Mytilus</taxon>
    </lineage>
</organism>
<gene>
    <name evidence="2" type="ORF">MCOR_9834</name>
</gene>